<dbReference type="AlphaFoldDB" id="A0A835ZAQ7"/>
<evidence type="ECO:0000313" key="1">
    <source>
        <dbReference type="EMBL" id="KAG5190311.1"/>
    </source>
</evidence>
<sequence>MMQEEPLAALLSSTHILSTIPPTLASGADPVLLAHGDELLRARRRIRWLAYLSSTGVYGERRGGWVASEAAAPREPLHPRARLRLAAERSWSALAACPLQPDRHGGGAAAAAAARRPPQLPLEVFRLAAVYGPGRSALEAVAACGGDLVGAGLADDAGLVSRVHVADVCAALGAAAAAPRAGRVVNVADDLPSTRYEVRSEGGRALAYAAALMGYPRQDPDEVEFGGARSRSSGRRVDNSAMRALLRRARNAGAASATIGSSSSSGGGADCCHRHGLLLFPTYLAGLDALHAGDNRPLQDDTVVESGAGSAAAAAAAPLLGMPRSTCSGGGGGGGDGARLDRIEHEMRGLSEAVMAALAEVRRHEGGAQGGG</sequence>
<accession>A0A835ZAQ7</accession>
<gene>
    <name evidence="1" type="ORF">JKP88DRAFT_243005</name>
</gene>
<dbReference type="OrthoDB" id="5824at2759"/>
<keyword evidence="2" id="KW-1185">Reference proteome</keyword>
<dbReference type="InterPro" id="IPR036291">
    <property type="entry name" value="NAD(P)-bd_dom_sf"/>
</dbReference>
<organism evidence="1 2">
    <name type="scientific">Tribonema minus</name>
    <dbReference type="NCBI Taxonomy" id="303371"/>
    <lineage>
        <taxon>Eukaryota</taxon>
        <taxon>Sar</taxon>
        <taxon>Stramenopiles</taxon>
        <taxon>Ochrophyta</taxon>
        <taxon>PX clade</taxon>
        <taxon>Xanthophyceae</taxon>
        <taxon>Tribonematales</taxon>
        <taxon>Tribonemataceae</taxon>
        <taxon>Tribonema</taxon>
    </lineage>
</organism>
<dbReference type="EMBL" id="JAFCMP010000035">
    <property type="protein sequence ID" value="KAG5190311.1"/>
    <property type="molecule type" value="Genomic_DNA"/>
</dbReference>
<reference evidence="1" key="1">
    <citation type="submission" date="2021-02" db="EMBL/GenBank/DDBJ databases">
        <title>First Annotated Genome of the Yellow-green Alga Tribonema minus.</title>
        <authorList>
            <person name="Mahan K.M."/>
        </authorList>
    </citation>
    <scope>NUCLEOTIDE SEQUENCE</scope>
    <source>
        <strain evidence="1">UTEX B ZZ1240</strain>
    </source>
</reference>
<protein>
    <recommendedName>
        <fullName evidence="3">NAD-dependent epimerase/dehydratase domain-containing protein</fullName>
    </recommendedName>
</protein>
<dbReference type="SUPFAM" id="SSF51735">
    <property type="entry name" value="NAD(P)-binding Rossmann-fold domains"/>
    <property type="match status" value="1"/>
</dbReference>
<proteinExistence type="predicted"/>
<name>A0A835ZAQ7_9STRA</name>
<comment type="caution">
    <text evidence="1">The sequence shown here is derived from an EMBL/GenBank/DDBJ whole genome shotgun (WGS) entry which is preliminary data.</text>
</comment>
<dbReference type="Proteomes" id="UP000664859">
    <property type="component" value="Unassembled WGS sequence"/>
</dbReference>
<evidence type="ECO:0000313" key="2">
    <source>
        <dbReference type="Proteomes" id="UP000664859"/>
    </source>
</evidence>
<evidence type="ECO:0008006" key="3">
    <source>
        <dbReference type="Google" id="ProtNLM"/>
    </source>
</evidence>
<dbReference type="Gene3D" id="3.40.50.720">
    <property type="entry name" value="NAD(P)-binding Rossmann-like Domain"/>
    <property type="match status" value="1"/>
</dbReference>